<name>A0ACC1LJT6_9FUNG</name>
<evidence type="ECO:0000313" key="1">
    <source>
        <dbReference type="EMBL" id="KAJ2810455.1"/>
    </source>
</evidence>
<dbReference type="Proteomes" id="UP001140096">
    <property type="component" value="Unassembled WGS sequence"/>
</dbReference>
<proteinExistence type="predicted"/>
<comment type="caution">
    <text evidence="1">The sequence shown here is derived from an EMBL/GenBank/DDBJ whole genome shotgun (WGS) entry which is preliminary data.</text>
</comment>
<feature type="non-terminal residue" evidence="1">
    <location>
        <position position="1"/>
    </location>
</feature>
<keyword evidence="2" id="KW-1185">Reference proteome</keyword>
<accession>A0ACC1LJT6</accession>
<dbReference type="EMBL" id="JANBUP010000704">
    <property type="protein sequence ID" value="KAJ2810455.1"/>
    <property type="molecule type" value="Genomic_DNA"/>
</dbReference>
<organism evidence="1 2">
    <name type="scientific">Coemansia furcata</name>
    <dbReference type="NCBI Taxonomy" id="417177"/>
    <lineage>
        <taxon>Eukaryota</taxon>
        <taxon>Fungi</taxon>
        <taxon>Fungi incertae sedis</taxon>
        <taxon>Zoopagomycota</taxon>
        <taxon>Kickxellomycotina</taxon>
        <taxon>Kickxellomycetes</taxon>
        <taxon>Kickxellales</taxon>
        <taxon>Kickxellaceae</taxon>
        <taxon>Coemansia</taxon>
    </lineage>
</organism>
<gene>
    <name evidence="1" type="primary">MON2_1</name>
    <name evidence="1" type="ORF">H4S07_002662</name>
</gene>
<protein>
    <submittedName>
        <fullName evidence="1">Endocytosis and vacuole integrity protein</fullName>
    </submittedName>
</protein>
<sequence>STAEGHHSSLMRSVFPCLQLICTDYLADLSPGCLRRCIKALLVQFGRQEDLNIALTAVGQAWALCDYFHAMPCAEEPRGSGDLISAQLETLGEEIVFAALWQEELVAGTRRAQQVLWLLLLQALAQLGRDARAEVRLGGMQTLFRAVDMHGPSSFDRWVWDGAVWAVIHPLAQYTLTQRTRVFDTPHETPPPPEPSSTASGMVAEDPQRLLRKQWDDTVAAALLGAAKAWAYDGVWLIGGADRAWARVWLMTSELLAAEWRLRTRDAVAGALAAMRALVALAGGSPGAWRTAWDAWVAMARGATQLPADAAAEINIDDDSDDPVVTQDVLCALLEPSPALIAGLGPGFDARDCDALLGVVRHAVAFVDAPIYASDTAAMTRLQGLALDVVAGALDNDSDAVAANVVGELAVLAALPHALRLRRGECVALGDAAVVGASGLAYLDGHIERLDVLEGHKKEGTHRRRYAHPVSPTFAALGRAAGGRLGAALCDRPGLAQRVLESGAWLSAVAALGLDLIHSDDPWFVRTVPPAMNTLPPGPALDAAWMAIGSVVSLALRTKEVRSREGLLDAMSECSVKMASSCPREYWDVLLDTIEASVEDNEGALAVASLGWLERLSSIECPLVPEWVAASAAQRLVRRTKTIVDTFVADRTLFGSKSPLPLQRTHLLRRVLQGLALLQTRPMEGKGEEGRASHIVAVFPCLIGLVAESMGDFETARALQMCLRRVANEVLLISG</sequence>
<reference evidence="1" key="1">
    <citation type="submission" date="2022-07" db="EMBL/GenBank/DDBJ databases">
        <title>Phylogenomic reconstructions and comparative analyses of Kickxellomycotina fungi.</title>
        <authorList>
            <person name="Reynolds N.K."/>
            <person name="Stajich J.E."/>
            <person name="Barry K."/>
            <person name="Grigoriev I.V."/>
            <person name="Crous P."/>
            <person name="Smith M.E."/>
        </authorList>
    </citation>
    <scope>NUCLEOTIDE SEQUENCE</scope>
    <source>
        <strain evidence="1">CBS 102833</strain>
    </source>
</reference>
<evidence type="ECO:0000313" key="2">
    <source>
        <dbReference type="Proteomes" id="UP001140096"/>
    </source>
</evidence>